<name>A0A9J5Z633_SOLCO</name>
<dbReference type="GO" id="GO:0000228">
    <property type="term" value="C:nuclear chromosome"/>
    <property type="evidence" value="ECO:0007669"/>
    <property type="project" value="UniProtKB-ARBA"/>
</dbReference>
<dbReference type="Pfam" id="PF07983">
    <property type="entry name" value="X8"/>
    <property type="match status" value="2"/>
</dbReference>
<evidence type="ECO:0000256" key="4">
    <source>
        <dbReference type="ARBA" id="ARBA00008773"/>
    </source>
</evidence>
<evidence type="ECO:0000256" key="11">
    <source>
        <dbReference type="ARBA" id="ARBA00022821"/>
    </source>
</evidence>
<evidence type="ECO:0000256" key="6">
    <source>
        <dbReference type="ARBA" id="ARBA00012780"/>
    </source>
</evidence>
<keyword evidence="10 16" id="KW-0378">Hydrolase</keyword>
<evidence type="ECO:0000256" key="7">
    <source>
        <dbReference type="ARBA" id="ARBA00022622"/>
    </source>
</evidence>
<dbReference type="GO" id="GO:0098552">
    <property type="term" value="C:side of membrane"/>
    <property type="evidence" value="ECO:0007669"/>
    <property type="project" value="UniProtKB-KW"/>
</dbReference>
<evidence type="ECO:0000256" key="14">
    <source>
        <dbReference type="ARBA" id="ARBA00023295"/>
    </source>
</evidence>
<dbReference type="PANTHER" id="PTHR32227">
    <property type="entry name" value="GLUCAN ENDO-1,3-BETA-GLUCOSIDASE BG1-RELATED-RELATED"/>
    <property type="match status" value="1"/>
</dbReference>
<dbReference type="Gene3D" id="3.40.5.50">
    <property type="match status" value="1"/>
</dbReference>
<accession>A0A9J5Z633</accession>
<dbReference type="GO" id="GO:0005886">
    <property type="term" value="C:plasma membrane"/>
    <property type="evidence" value="ECO:0007669"/>
    <property type="project" value="UniProtKB-SubCell"/>
</dbReference>
<evidence type="ECO:0000313" key="20">
    <source>
        <dbReference type="Proteomes" id="UP000824120"/>
    </source>
</evidence>
<comment type="subcellular location">
    <subcellularLocation>
        <location evidence="3">Cell membrane</location>
        <topology evidence="3">Lipid-anchor</topology>
        <topology evidence="3">GPI-anchor</topology>
    </subcellularLocation>
    <subcellularLocation>
        <location evidence="2">Nucleus</location>
    </subcellularLocation>
</comment>
<organism evidence="19 20">
    <name type="scientific">Solanum commersonii</name>
    <name type="common">Commerson's wild potato</name>
    <name type="synonym">Commerson's nightshade</name>
    <dbReference type="NCBI Taxonomy" id="4109"/>
    <lineage>
        <taxon>Eukaryota</taxon>
        <taxon>Viridiplantae</taxon>
        <taxon>Streptophyta</taxon>
        <taxon>Embryophyta</taxon>
        <taxon>Tracheophyta</taxon>
        <taxon>Spermatophyta</taxon>
        <taxon>Magnoliopsida</taxon>
        <taxon>eudicotyledons</taxon>
        <taxon>Gunneridae</taxon>
        <taxon>Pentapetalae</taxon>
        <taxon>asterids</taxon>
        <taxon>lamiids</taxon>
        <taxon>Solanales</taxon>
        <taxon>Solanaceae</taxon>
        <taxon>Solanoideae</taxon>
        <taxon>Solaneae</taxon>
        <taxon>Solanum</taxon>
    </lineage>
</organism>
<evidence type="ECO:0000256" key="5">
    <source>
        <dbReference type="ARBA" id="ARBA00010565"/>
    </source>
</evidence>
<reference evidence="19 20" key="1">
    <citation type="submission" date="2020-09" db="EMBL/GenBank/DDBJ databases">
        <title>De no assembly of potato wild relative species, Solanum commersonii.</title>
        <authorList>
            <person name="Cho K."/>
        </authorList>
    </citation>
    <scope>NUCLEOTIDE SEQUENCE [LARGE SCALE GENOMIC DNA]</scope>
    <source>
        <strain evidence="19">LZ3.2</strain>
        <tissue evidence="19">Leaf</tissue>
    </source>
</reference>
<evidence type="ECO:0000256" key="16">
    <source>
        <dbReference type="RuleBase" id="RU004336"/>
    </source>
</evidence>
<dbReference type="SMART" id="SM00768">
    <property type="entry name" value="X8"/>
    <property type="match status" value="2"/>
</dbReference>
<dbReference type="CDD" id="cd21694">
    <property type="entry name" value="GINS_B_Psf2"/>
    <property type="match status" value="1"/>
</dbReference>
<evidence type="ECO:0000313" key="19">
    <source>
        <dbReference type="EMBL" id="KAG5607693.1"/>
    </source>
</evidence>
<dbReference type="FunFam" id="3.40.5.50:FF:000001">
    <property type="entry name" value="DNA replication complex GINS protein PSF2"/>
    <property type="match status" value="1"/>
</dbReference>
<dbReference type="Pfam" id="PF00332">
    <property type="entry name" value="Glyco_hydro_17"/>
    <property type="match status" value="2"/>
</dbReference>
<evidence type="ECO:0000256" key="13">
    <source>
        <dbReference type="ARBA" id="ARBA00023242"/>
    </source>
</evidence>
<dbReference type="Gene3D" id="1.20.58.1040">
    <property type="match status" value="2"/>
</dbReference>
<feature type="region of interest" description="Disordered" evidence="17">
    <location>
        <begin position="562"/>
        <end position="611"/>
    </location>
</feature>
<keyword evidence="7" id="KW-0472">Membrane</keyword>
<evidence type="ECO:0000259" key="18">
    <source>
        <dbReference type="SMART" id="SM00768"/>
    </source>
</evidence>
<keyword evidence="7" id="KW-0449">Lipoprotein</keyword>
<dbReference type="InterPro" id="IPR044965">
    <property type="entry name" value="Glyco_hydro_17_plant"/>
</dbReference>
<dbReference type="Gene3D" id="3.20.20.80">
    <property type="entry name" value="Glycosidases"/>
    <property type="match status" value="2"/>
</dbReference>
<dbReference type="PROSITE" id="PS00587">
    <property type="entry name" value="GLYCOSYL_HYDROL_F17"/>
    <property type="match status" value="1"/>
</dbReference>
<keyword evidence="8" id="KW-0235">DNA replication</keyword>
<gene>
    <name evidence="19" type="ORF">H5410_029185</name>
</gene>
<dbReference type="FunFam" id="1.20.58.1020:FF:000001">
    <property type="entry name" value="DNA replication complex GINS protein PSF2"/>
    <property type="match status" value="1"/>
</dbReference>
<evidence type="ECO:0000256" key="17">
    <source>
        <dbReference type="SAM" id="MobiDB-lite"/>
    </source>
</evidence>
<dbReference type="Proteomes" id="UP000824120">
    <property type="component" value="Chromosome 5"/>
</dbReference>
<dbReference type="InterPro" id="IPR036224">
    <property type="entry name" value="GINS_bundle-like_dom_sf"/>
</dbReference>
<keyword evidence="7" id="KW-0325">Glycoprotein</keyword>
<dbReference type="Pfam" id="PF25005">
    <property type="entry name" value="PSF2_N"/>
    <property type="match status" value="1"/>
</dbReference>
<dbReference type="InterPro" id="IPR021151">
    <property type="entry name" value="GINS_A"/>
</dbReference>
<dbReference type="EC" id="3.2.1.39" evidence="6"/>
<keyword evidence="7" id="KW-0336">GPI-anchor</keyword>
<dbReference type="FunFam" id="3.20.20.80:FF:000002">
    <property type="entry name" value="Glucan endo-1,3-beta-glucosidase 3"/>
    <property type="match status" value="2"/>
</dbReference>
<protein>
    <recommendedName>
        <fullName evidence="6">glucan endo-1,3-beta-D-glucosidase</fullName>
        <ecNumber evidence="6">3.2.1.39</ecNumber>
    </recommendedName>
</protein>
<dbReference type="FunFam" id="1.20.58.1040:FF:000003">
    <property type="entry name" value="glucan endo-1,3-beta-glucosidase 7"/>
    <property type="match status" value="1"/>
</dbReference>
<comment type="catalytic activity">
    <reaction evidence="1">
        <text>Hydrolysis of (1-&gt;3)-beta-D-glucosidic linkages in (1-&gt;3)-beta-D-glucans.</text>
        <dbReference type="EC" id="3.2.1.39"/>
    </reaction>
</comment>
<keyword evidence="12" id="KW-1015">Disulfide bond</keyword>
<dbReference type="GO" id="GO:0042973">
    <property type="term" value="F:glucan endo-1,3-beta-D-glucosidase activity"/>
    <property type="evidence" value="ECO:0007669"/>
    <property type="project" value="UniProtKB-EC"/>
</dbReference>
<dbReference type="OrthoDB" id="1938138at2759"/>
<dbReference type="GO" id="GO:0006260">
    <property type="term" value="P:DNA replication"/>
    <property type="evidence" value="ECO:0007669"/>
    <property type="project" value="UniProtKB-KW"/>
</dbReference>
<comment type="similarity">
    <text evidence="5">Belongs to the GINS2/PSF2 family.</text>
</comment>
<evidence type="ECO:0000256" key="9">
    <source>
        <dbReference type="ARBA" id="ARBA00022729"/>
    </source>
</evidence>
<dbReference type="GO" id="GO:0006952">
    <property type="term" value="P:defense response"/>
    <property type="evidence" value="ECO:0007669"/>
    <property type="project" value="UniProtKB-KW"/>
</dbReference>
<evidence type="ECO:0000256" key="1">
    <source>
        <dbReference type="ARBA" id="ARBA00000382"/>
    </source>
</evidence>
<feature type="compositionally biased region" description="Pro residues" evidence="17">
    <location>
        <begin position="564"/>
        <end position="608"/>
    </location>
</feature>
<proteinExistence type="inferred from homology"/>
<keyword evidence="13" id="KW-0539">Nucleus</keyword>
<dbReference type="AlphaFoldDB" id="A0A9J5Z633"/>
<feature type="domain" description="X8" evidence="18">
    <location>
        <begin position="614"/>
        <end position="696"/>
    </location>
</feature>
<evidence type="ECO:0000256" key="2">
    <source>
        <dbReference type="ARBA" id="ARBA00004123"/>
    </source>
</evidence>
<keyword evidence="11" id="KW-0611">Plant defense</keyword>
<evidence type="ECO:0000256" key="8">
    <source>
        <dbReference type="ARBA" id="ARBA00022705"/>
    </source>
</evidence>
<dbReference type="InterPro" id="IPR056784">
    <property type="entry name" value="PSF2_N"/>
</dbReference>
<feature type="domain" description="X8" evidence="18">
    <location>
        <begin position="1045"/>
        <end position="1126"/>
    </location>
</feature>
<dbReference type="CDD" id="cd11712">
    <property type="entry name" value="GINS_A_psf2"/>
    <property type="match status" value="1"/>
</dbReference>
<sequence length="1147" mass="128486">MASQSDNSVAFSAAELEFLAEDEMVEIVPNMRMEPLNLISGDFGPFRPQIAAQVPLWLAVALKKRGKCTIRPPEWMSVEKLTQVLEAERDSEKFQLLPFHYVEISRLLFDHAREDIPDIYMVRSLIEDIKDVRFHKIGTGLEIISKEVTYALRLKNLSAMEANIVRPFVTKALQTFHKLNTTEAIPESGSIPNRQRQAVNQRDKFKLRVYQKQPPLSLRDRGKEILWLSLLPEISGLSSCSVNYGTLGNNLPPPSQVAQFLKDKTIIDKIKIFDVNPDILKAFANTNISVTVTVPNGEIPKLLDIGYAKSYVEANIKPFYPQTKIDVIAVGNEILHWETPEVQNKLVGAMRTLYQALTQSGINTIKVSTPHSLGILLSSNPPSLAKFRPGWDVTILAPMLQFLRETKGPFMVNPYPYFGYNPEQVDFLLFKQNKGVFDKFSRRTYSNMFDVLLDAVFMSMKRLGYDDVDIVAAETGWPSFGESFEPQCTVDNAASYNGGLVRKIVSGIGSPLMPHRKIETYLFGLFNENTKPGSNAERNFGLFRPDFTPVYNIGIMKGQQLLPIPQPSKPLPQPALPQPKPQPRGPIPVAKPGPIDPAQPAPRLPTKPGPMGKKFCMPKPQATDAQLQASLDWACTNQGVDCGPVQAGGPCFNPNTVRSHAAYVMNSYYQIKGKNDFNCDFSGSAAIVFADPSVNYGTLGNNLPSPSQVAQFIKNKTIIDKIKIFDMNLDIIRAFANTNISITVTVPNGEIPKMLDIGYAKSYVEANIKPFYPQTKIDIVAIGNEVILLEKEEIYMKLVQAMKTLYQALIQCGINTIKVSTPNALGILSKSKIPSMVKFRHEWDHSILVPMLQFLRETNGPFMVNPYPYFVYDPKQVDFILFRQNKGVFDRFTKKLYTNMFDMILDAVYISMKKIGYEDVEIMVSETGWSSLGENFEKKCGVENAISYNRGLIRKYFSSEGTPLMPNRKIEIYIFSLFNENIKKGNASERNFGLFRPDFTQVYDIGIMKGETLPLPMPMPPKPQPSGPRLPAHPLPKPADLMGRKFCRPKEDSTDAQLQANLDWACTNQSVDCGPVQAGGPCFGPNTVRSHAAFVMNSYYQIKGKNDFNCDFLGSGVIDFADPIKLLISPLFLSAKEFYAIRIEANS</sequence>
<dbReference type="SUPFAM" id="SSF51445">
    <property type="entry name" value="(Trans)glycosidases"/>
    <property type="match status" value="2"/>
</dbReference>
<dbReference type="SUPFAM" id="SSF160059">
    <property type="entry name" value="PriA/YqbF domain"/>
    <property type="match status" value="1"/>
</dbReference>
<comment type="similarity">
    <text evidence="4 15">Belongs to the glycosyl hydrolase 17 family.</text>
</comment>
<dbReference type="InterPro" id="IPR012946">
    <property type="entry name" value="X8"/>
</dbReference>
<dbReference type="Gene3D" id="1.20.58.1020">
    <property type="match status" value="1"/>
</dbReference>
<dbReference type="SUPFAM" id="SSF158573">
    <property type="entry name" value="GINS helical bundle-like"/>
    <property type="match status" value="1"/>
</dbReference>
<dbReference type="InterPro" id="IPR000490">
    <property type="entry name" value="Glyco_hydro_17"/>
</dbReference>
<dbReference type="InterPro" id="IPR017853">
    <property type="entry name" value="GH"/>
</dbReference>
<evidence type="ECO:0000256" key="3">
    <source>
        <dbReference type="ARBA" id="ARBA00004609"/>
    </source>
</evidence>
<dbReference type="EMBL" id="JACXVP010000005">
    <property type="protein sequence ID" value="KAG5607693.1"/>
    <property type="molecule type" value="Genomic_DNA"/>
</dbReference>
<dbReference type="Pfam" id="PF05916">
    <property type="entry name" value="Sld5"/>
    <property type="match status" value="1"/>
</dbReference>
<keyword evidence="9" id="KW-0732">Signal</keyword>
<evidence type="ECO:0000256" key="15">
    <source>
        <dbReference type="RuleBase" id="RU004335"/>
    </source>
</evidence>
<comment type="caution">
    <text evidence="19">The sequence shown here is derived from an EMBL/GenBank/DDBJ whole genome shotgun (WGS) entry which is preliminary data.</text>
</comment>
<dbReference type="GO" id="GO:0005975">
    <property type="term" value="P:carbohydrate metabolic process"/>
    <property type="evidence" value="ECO:0007669"/>
    <property type="project" value="InterPro"/>
</dbReference>
<keyword evidence="20" id="KW-1185">Reference proteome</keyword>
<evidence type="ECO:0000256" key="12">
    <source>
        <dbReference type="ARBA" id="ARBA00023157"/>
    </source>
</evidence>
<keyword evidence="14 16" id="KW-0326">Glycosidase</keyword>
<evidence type="ECO:0000256" key="10">
    <source>
        <dbReference type="ARBA" id="ARBA00022801"/>
    </source>
</evidence>